<dbReference type="GO" id="GO:0007166">
    <property type="term" value="P:cell surface receptor signaling pathway"/>
    <property type="evidence" value="ECO:0007669"/>
    <property type="project" value="InterPro"/>
</dbReference>
<dbReference type="Proteomes" id="UP000636709">
    <property type="component" value="Unassembled WGS sequence"/>
</dbReference>
<dbReference type="AlphaFoldDB" id="A0A835C157"/>
<evidence type="ECO:0000256" key="2">
    <source>
        <dbReference type="ARBA" id="ARBA00022840"/>
    </source>
</evidence>
<dbReference type="Pfam" id="PF00069">
    <property type="entry name" value="Pkinase"/>
    <property type="match status" value="1"/>
</dbReference>
<keyword evidence="2" id="KW-0067">ATP-binding</keyword>
<evidence type="ECO:0000313" key="6">
    <source>
        <dbReference type="Proteomes" id="UP000636709"/>
    </source>
</evidence>
<dbReference type="Gene3D" id="1.10.510.10">
    <property type="entry name" value="Transferase(Phosphotransferase) domain 1"/>
    <property type="match status" value="1"/>
</dbReference>
<dbReference type="PROSITE" id="PS50011">
    <property type="entry name" value="PROTEIN_KINASE_DOM"/>
    <property type="match status" value="1"/>
</dbReference>
<evidence type="ECO:0000256" key="3">
    <source>
        <dbReference type="SAM" id="SignalP"/>
    </source>
</evidence>
<dbReference type="GO" id="GO:0005886">
    <property type="term" value="C:plasma membrane"/>
    <property type="evidence" value="ECO:0007669"/>
    <property type="project" value="TreeGrafter"/>
</dbReference>
<dbReference type="PROSITE" id="PS00108">
    <property type="entry name" value="PROTEIN_KINASE_ST"/>
    <property type="match status" value="1"/>
</dbReference>
<dbReference type="SUPFAM" id="SSF56112">
    <property type="entry name" value="Protein kinase-like (PK-like)"/>
    <property type="match status" value="1"/>
</dbReference>
<dbReference type="PANTHER" id="PTHR27005">
    <property type="entry name" value="WALL-ASSOCIATED RECEPTOR KINASE-LIKE 21"/>
    <property type="match status" value="1"/>
</dbReference>
<evidence type="ECO:0000313" key="5">
    <source>
        <dbReference type="EMBL" id="KAF8718393.1"/>
    </source>
</evidence>
<sequence>MSCLIALSLFILMLNEKRNLHAFFERNGGPLLANINNIKIYTKQELNHITGKFSTVIGKGTVGKVYKGITNDNQMVAVKAIWVDKSNTERVKEPNVPEVDEIHETRKGEFANEIKIQSQIIHKNIVKLLGCCLEVEIPMLVYEYAANGSLSDVLHGNGSTKSRPLPLQKRLDIAVDSAEALAYMHLSVTQKILHGDVKSGNILLDENFMPRVSDFGTSRLLLTTDTKPMIGDLNYIDPVYMKTGRLDEKSDVYSFGVVLLELITRKKPRYDGNNSLIINFFESRGSEDKIRSMFDEEVVSPKGIEFLQKVGSIAVACLNVNMDDRPTMKKVAEHLQQVRTEWKQNQGYQINDEISAEIPPLILPMAMNVETPGYYLLARGS</sequence>
<name>A0A835C157_9POAL</name>
<gene>
    <name evidence="5" type="ORF">HU200_025376</name>
</gene>
<dbReference type="Gene3D" id="3.30.200.20">
    <property type="entry name" value="Phosphorylase Kinase, domain 1"/>
    <property type="match status" value="1"/>
</dbReference>
<dbReference type="InterPro" id="IPR045274">
    <property type="entry name" value="WAK-like"/>
</dbReference>
<dbReference type="SMART" id="SM00220">
    <property type="entry name" value="S_TKc"/>
    <property type="match status" value="1"/>
</dbReference>
<keyword evidence="1" id="KW-0547">Nucleotide-binding</keyword>
<dbReference type="InterPro" id="IPR000719">
    <property type="entry name" value="Prot_kinase_dom"/>
</dbReference>
<dbReference type="InterPro" id="IPR011009">
    <property type="entry name" value="Kinase-like_dom_sf"/>
</dbReference>
<accession>A0A835C157</accession>
<keyword evidence="6" id="KW-1185">Reference proteome</keyword>
<dbReference type="OrthoDB" id="668183at2759"/>
<dbReference type="GO" id="GO:0005524">
    <property type="term" value="F:ATP binding"/>
    <property type="evidence" value="ECO:0007669"/>
    <property type="project" value="UniProtKB-KW"/>
</dbReference>
<feature type="chain" id="PRO_5032407203" description="Protein kinase domain-containing protein" evidence="3">
    <location>
        <begin position="23"/>
        <end position="381"/>
    </location>
</feature>
<dbReference type="FunFam" id="3.30.200.20:FF:000337">
    <property type="entry name" value="Wall-associated receptor kinase 3"/>
    <property type="match status" value="1"/>
</dbReference>
<dbReference type="GO" id="GO:0004674">
    <property type="term" value="F:protein serine/threonine kinase activity"/>
    <property type="evidence" value="ECO:0007669"/>
    <property type="project" value="TreeGrafter"/>
</dbReference>
<feature type="signal peptide" evidence="3">
    <location>
        <begin position="1"/>
        <end position="22"/>
    </location>
</feature>
<evidence type="ECO:0000256" key="1">
    <source>
        <dbReference type="ARBA" id="ARBA00022741"/>
    </source>
</evidence>
<comment type="caution">
    <text evidence="5">The sequence shown here is derived from an EMBL/GenBank/DDBJ whole genome shotgun (WGS) entry which is preliminary data.</text>
</comment>
<dbReference type="FunFam" id="1.10.510.10:FF:000474">
    <property type="entry name" value="Wall-associated receptor kinase 3"/>
    <property type="match status" value="1"/>
</dbReference>
<protein>
    <recommendedName>
        <fullName evidence="4">Protein kinase domain-containing protein</fullName>
    </recommendedName>
</protein>
<evidence type="ECO:0000259" key="4">
    <source>
        <dbReference type="PROSITE" id="PS50011"/>
    </source>
</evidence>
<reference evidence="5" key="1">
    <citation type="submission" date="2020-07" db="EMBL/GenBank/DDBJ databases">
        <title>Genome sequence and genetic diversity analysis of an under-domesticated orphan crop, white fonio (Digitaria exilis).</title>
        <authorList>
            <person name="Bennetzen J.L."/>
            <person name="Chen S."/>
            <person name="Ma X."/>
            <person name="Wang X."/>
            <person name="Yssel A.E.J."/>
            <person name="Chaluvadi S.R."/>
            <person name="Johnson M."/>
            <person name="Gangashetty P."/>
            <person name="Hamidou F."/>
            <person name="Sanogo M.D."/>
            <person name="Zwaenepoel A."/>
            <person name="Wallace J."/>
            <person name="Van De Peer Y."/>
            <person name="Van Deynze A."/>
        </authorList>
    </citation>
    <scope>NUCLEOTIDE SEQUENCE</scope>
    <source>
        <tissue evidence="5">Leaves</tissue>
    </source>
</reference>
<dbReference type="EMBL" id="JACEFO010001710">
    <property type="protein sequence ID" value="KAF8718393.1"/>
    <property type="molecule type" value="Genomic_DNA"/>
</dbReference>
<dbReference type="InterPro" id="IPR008271">
    <property type="entry name" value="Ser/Thr_kinase_AS"/>
</dbReference>
<feature type="domain" description="Protein kinase" evidence="4">
    <location>
        <begin position="51"/>
        <end position="337"/>
    </location>
</feature>
<dbReference type="PANTHER" id="PTHR27005:SF468">
    <property type="entry name" value="OS01G0310500 PROTEIN"/>
    <property type="match status" value="1"/>
</dbReference>
<keyword evidence="3" id="KW-0732">Signal</keyword>
<proteinExistence type="predicted"/>
<organism evidence="5 6">
    <name type="scientific">Digitaria exilis</name>
    <dbReference type="NCBI Taxonomy" id="1010633"/>
    <lineage>
        <taxon>Eukaryota</taxon>
        <taxon>Viridiplantae</taxon>
        <taxon>Streptophyta</taxon>
        <taxon>Embryophyta</taxon>
        <taxon>Tracheophyta</taxon>
        <taxon>Spermatophyta</taxon>
        <taxon>Magnoliopsida</taxon>
        <taxon>Liliopsida</taxon>
        <taxon>Poales</taxon>
        <taxon>Poaceae</taxon>
        <taxon>PACMAD clade</taxon>
        <taxon>Panicoideae</taxon>
        <taxon>Panicodae</taxon>
        <taxon>Paniceae</taxon>
        <taxon>Anthephorinae</taxon>
        <taxon>Digitaria</taxon>
    </lineage>
</organism>